<dbReference type="HAMAP" id="MF_00135">
    <property type="entry name" value="PRAI"/>
    <property type="match status" value="1"/>
</dbReference>
<dbReference type="KEGG" id="ccos:Pan44_45160"/>
<dbReference type="Proteomes" id="UP000315700">
    <property type="component" value="Chromosome"/>
</dbReference>
<dbReference type="InterPro" id="IPR001240">
    <property type="entry name" value="PRAI_dom"/>
</dbReference>
<organism evidence="11 12">
    <name type="scientific">Caulifigura coniformis</name>
    <dbReference type="NCBI Taxonomy" id="2527983"/>
    <lineage>
        <taxon>Bacteria</taxon>
        <taxon>Pseudomonadati</taxon>
        <taxon>Planctomycetota</taxon>
        <taxon>Planctomycetia</taxon>
        <taxon>Planctomycetales</taxon>
        <taxon>Planctomycetaceae</taxon>
        <taxon>Caulifigura</taxon>
    </lineage>
</organism>
<dbReference type="CDD" id="cd00405">
    <property type="entry name" value="PRAI"/>
    <property type="match status" value="1"/>
</dbReference>
<evidence type="ECO:0000256" key="3">
    <source>
        <dbReference type="ARBA" id="ARBA00012572"/>
    </source>
</evidence>
<dbReference type="EC" id="5.3.1.24" evidence="3 9"/>
<evidence type="ECO:0000256" key="6">
    <source>
        <dbReference type="ARBA" id="ARBA00022822"/>
    </source>
</evidence>
<keyword evidence="12" id="KW-1185">Reference proteome</keyword>
<evidence type="ECO:0000259" key="10">
    <source>
        <dbReference type="Pfam" id="PF00697"/>
    </source>
</evidence>
<keyword evidence="8 9" id="KW-0413">Isomerase</keyword>
<dbReference type="PANTHER" id="PTHR42894:SF1">
    <property type="entry name" value="N-(5'-PHOSPHORIBOSYL)ANTHRANILATE ISOMERASE"/>
    <property type="match status" value="1"/>
</dbReference>
<dbReference type="InterPro" id="IPR044643">
    <property type="entry name" value="TrpF_fam"/>
</dbReference>
<evidence type="ECO:0000256" key="4">
    <source>
        <dbReference type="ARBA" id="ARBA00022272"/>
    </source>
</evidence>
<dbReference type="OrthoDB" id="9786954at2"/>
<dbReference type="InterPro" id="IPR013785">
    <property type="entry name" value="Aldolase_TIM"/>
</dbReference>
<keyword evidence="7 9" id="KW-0057">Aromatic amino acid biosynthesis</keyword>
<evidence type="ECO:0000256" key="5">
    <source>
        <dbReference type="ARBA" id="ARBA00022605"/>
    </source>
</evidence>
<dbReference type="InParanoid" id="A0A517SK13"/>
<comment type="pathway">
    <text evidence="2 9">Amino-acid biosynthesis; L-tryptophan biosynthesis; L-tryptophan from chorismate: step 3/5.</text>
</comment>
<evidence type="ECO:0000313" key="11">
    <source>
        <dbReference type="EMBL" id="QDT56462.1"/>
    </source>
</evidence>
<reference evidence="11 12" key="1">
    <citation type="submission" date="2019-02" db="EMBL/GenBank/DDBJ databases">
        <title>Deep-cultivation of Planctomycetes and their phenomic and genomic characterization uncovers novel biology.</title>
        <authorList>
            <person name="Wiegand S."/>
            <person name="Jogler M."/>
            <person name="Boedeker C."/>
            <person name="Pinto D."/>
            <person name="Vollmers J."/>
            <person name="Rivas-Marin E."/>
            <person name="Kohn T."/>
            <person name="Peeters S.H."/>
            <person name="Heuer A."/>
            <person name="Rast P."/>
            <person name="Oberbeckmann S."/>
            <person name="Bunk B."/>
            <person name="Jeske O."/>
            <person name="Meyerdierks A."/>
            <person name="Storesund J.E."/>
            <person name="Kallscheuer N."/>
            <person name="Luecker S."/>
            <person name="Lage O.M."/>
            <person name="Pohl T."/>
            <person name="Merkel B.J."/>
            <person name="Hornburger P."/>
            <person name="Mueller R.-W."/>
            <person name="Bruemmer F."/>
            <person name="Labrenz M."/>
            <person name="Spormann A.M."/>
            <person name="Op den Camp H."/>
            <person name="Overmann J."/>
            <person name="Amann R."/>
            <person name="Jetten M.S.M."/>
            <person name="Mascher T."/>
            <person name="Medema M.H."/>
            <person name="Devos D.P."/>
            <person name="Kaster A.-K."/>
            <person name="Ovreas L."/>
            <person name="Rohde M."/>
            <person name="Galperin M.Y."/>
            <person name="Jogler C."/>
        </authorList>
    </citation>
    <scope>NUCLEOTIDE SEQUENCE [LARGE SCALE GENOMIC DNA]</scope>
    <source>
        <strain evidence="11 12">Pan44</strain>
    </source>
</reference>
<feature type="domain" description="N-(5'phosphoribosyl) anthranilate isomerase (PRAI)" evidence="10">
    <location>
        <begin position="56"/>
        <end position="262"/>
    </location>
</feature>
<evidence type="ECO:0000256" key="2">
    <source>
        <dbReference type="ARBA" id="ARBA00004664"/>
    </source>
</evidence>
<dbReference type="EMBL" id="CP036271">
    <property type="protein sequence ID" value="QDT56462.1"/>
    <property type="molecule type" value="Genomic_DNA"/>
</dbReference>
<evidence type="ECO:0000256" key="9">
    <source>
        <dbReference type="HAMAP-Rule" id="MF_00135"/>
    </source>
</evidence>
<dbReference type="PANTHER" id="PTHR42894">
    <property type="entry name" value="N-(5'-PHOSPHORIBOSYL)ANTHRANILATE ISOMERASE"/>
    <property type="match status" value="1"/>
</dbReference>
<dbReference type="GO" id="GO:0000162">
    <property type="term" value="P:L-tryptophan biosynthetic process"/>
    <property type="evidence" value="ECO:0007669"/>
    <property type="project" value="UniProtKB-UniRule"/>
</dbReference>
<dbReference type="Gene3D" id="3.20.20.70">
    <property type="entry name" value="Aldolase class I"/>
    <property type="match status" value="1"/>
</dbReference>
<dbReference type="UniPathway" id="UPA00035">
    <property type="reaction ID" value="UER00042"/>
</dbReference>
<accession>A0A517SK13</accession>
<evidence type="ECO:0000256" key="1">
    <source>
        <dbReference type="ARBA" id="ARBA00001164"/>
    </source>
</evidence>
<proteinExistence type="inferred from homology"/>
<sequence length="268" mass="29207">MTDESLFKAGLPGSAGDEWSNANRGPHHLLHRSHDNGLQFRILLIPSTPQLSSMFVKICGIRDVATARAVAECGPDAIGLNFYRKSSRWLDLPMAERICRVLPAEVEPIGVFVNHAVDEILDIVSHCRIGTVQLHGDEPPDIAEKLIRSGREVIRALRIDEANADRLPEYVAEYREIPLRAFLVDARVDGAYGGSGRKAPWGAIAKAWNCDWPPLILAGGLTPTNIAEGIREAQPWGVDTAGGVESSPAIKDPIKVRAFIDNARTGGR</sequence>
<comment type="catalytic activity">
    <reaction evidence="1 9">
        <text>N-(5-phospho-beta-D-ribosyl)anthranilate = 1-(2-carboxyphenylamino)-1-deoxy-D-ribulose 5-phosphate</text>
        <dbReference type="Rhea" id="RHEA:21540"/>
        <dbReference type="ChEBI" id="CHEBI:18277"/>
        <dbReference type="ChEBI" id="CHEBI:58613"/>
        <dbReference type="EC" id="5.3.1.24"/>
    </reaction>
</comment>
<dbReference type="GO" id="GO:0004640">
    <property type="term" value="F:phosphoribosylanthranilate isomerase activity"/>
    <property type="evidence" value="ECO:0007669"/>
    <property type="project" value="UniProtKB-UniRule"/>
</dbReference>
<dbReference type="SUPFAM" id="SSF51366">
    <property type="entry name" value="Ribulose-phoshate binding barrel"/>
    <property type="match status" value="1"/>
</dbReference>
<keyword evidence="6 9" id="KW-0822">Tryptophan biosynthesis</keyword>
<dbReference type="InterPro" id="IPR011060">
    <property type="entry name" value="RibuloseP-bd_barrel"/>
</dbReference>
<keyword evidence="5 9" id="KW-0028">Amino-acid biosynthesis</keyword>
<dbReference type="Pfam" id="PF00697">
    <property type="entry name" value="PRAI"/>
    <property type="match status" value="1"/>
</dbReference>
<comment type="similarity">
    <text evidence="9">Belongs to the TrpF family.</text>
</comment>
<dbReference type="AlphaFoldDB" id="A0A517SK13"/>
<gene>
    <name evidence="9 11" type="primary">trpF</name>
    <name evidence="11" type="ORF">Pan44_45160</name>
</gene>
<evidence type="ECO:0000256" key="7">
    <source>
        <dbReference type="ARBA" id="ARBA00023141"/>
    </source>
</evidence>
<protein>
    <recommendedName>
        <fullName evidence="4 9">N-(5'-phosphoribosyl)anthranilate isomerase</fullName>
        <shortName evidence="9">PRAI</shortName>
        <ecNumber evidence="3 9">5.3.1.24</ecNumber>
    </recommendedName>
</protein>
<evidence type="ECO:0000256" key="8">
    <source>
        <dbReference type="ARBA" id="ARBA00023235"/>
    </source>
</evidence>
<evidence type="ECO:0000313" key="12">
    <source>
        <dbReference type="Proteomes" id="UP000315700"/>
    </source>
</evidence>
<name>A0A517SK13_9PLAN</name>